<name>A0A1G5S2R6_9FIRM</name>
<dbReference type="STRING" id="1120920.SAMN03080599_02265"/>
<dbReference type="RefSeq" id="WP_092591564.1">
    <property type="nucleotide sequence ID" value="NZ_FMWL01000012.1"/>
</dbReference>
<sequence>MNKFPSRETVVHLRSQYPRGTRVQLVRMNDPFSNLKSGDKGTVQFIDDIGTIFCNWDNGSTLGVVYDEDVVKIIKG</sequence>
<dbReference type="InterPro" id="IPR025463">
    <property type="entry name" value="DUF4314"/>
</dbReference>
<feature type="domain" description="DUF4314" evidence="1">
    <location>
        <begin position="7"/>
        <end position="74"/>
    </location>
</feature>
<reference evidence="2 3" key="1">
    <citation type="submission" date="2016-10" db="EMBL/GenBank/DDBJ databases">
        <authorList>
            <person name="de Groot N.N."/>
        </authorList>
    </citation>
    <scope>NUCLEOTIDE SEQUENCE [LARGE SCALE GENOMIC DNA]</scope>
    <source>
        <strain evidence="2 3">DSM 2784</strain>
    </source>
</reference>
<dbReference type="EMBL" id="FMWL01000012">
    <property type="protein sequence ID" value="SCZ80427.1"/>
    <property type="molecule type" value="Genomic_DNA"/>
</dbReference>
<gene>
    <name evidence="2" type="ORF">SAMN03080599_02265</name>
</gene>
<proteinExistence type="predicted"/>
<dbReference type="AlphaFoldDB" id="A0A1G5S2R6"/>
<evidence type="ECO:0000313" key="3">
    <source>
        <dbReference type="Proteomes" id="UP000199208"/>
    </source>
</evidence>
<protein>
    <recommendedName>
        <fullName evidence="1">DUF4314 domain-containing protein</fullName>
    </recommendedName>
</protein>
<dbReference type="Proteomes" id="UP000199208">
    <property type="component" value="Unassembled WGS sequence"/>
</dbReference>
<dbReference type="OrthoDB" id="9813511at2"/>
<dbReference type="Pfam" id="PF14192">
    <property type="entry name" value="DUF4314"/>
    <property type="match status" value="1"/>
</dbReference>
<evidence type="ECO:0000259" key="1">
    <source>
        <dbReference type="Pfam" id="PF14192"/>
    </source>
</evidence>
<organism evidence="2 3">
    <name type="scientific">Acidaminobacter hydrogenoformans DSM 2784</name>
    <dbReference type="NCBI Taxonomy" id="1120920"/>
    <lineage>
        <taxon>Bacteria</taxon>
        <taxon>Bacillati</taxon>
        <taxon>Bacillota</taxon>
        <taxon>Clostridia</taxon>
        <taxon>Peptostreptococcales</taxon>
        <taxon>Acidaminobacteraceae</taxon>
        <taxon>Acidaminobacter</taxon>
    </lineage>
</organism>
<evidence type="ECO:0000313" key="2">
    <source>
        <dbReference type="EMBL" id="SCZ80427.1"/>
    </source>
</evidence>
<accession>A0A1G5S2R6</accession>
<keyword evidence="3" id="KW-1185">Reference proteome</keyword>